<comment type="caution">
    <text evidence="2">The sequence shown here is derived from an EMBL/GenBank/DDBJ whole genome shotgun (WGS) entry which is preliminary data.</text>
</comment>
<dbReference type="InterPro" id="IPR024967">
    <property type="entry name" value="DNA-bd_IS481-type"/>
</dbReference>
<feature type="domain" description="Integrase catalytic" evidence="1">
    <location>
        <begin position="128"/>
        <end position="309"/>
    </location>
</feature>
<dbReference type="Gene3D" id="3.30.420.10">
    <property type="entry name" value="Ribonuclease H-like superfamily/Ribonuclease H"/>
    <property type="match status" value="1"/>
</dbReference>
<dbReference type="SUPFAM" id="SSF53098">
    <property type="entry name" value="Ribonuclease H-like"/>
    <property type="match status" value="1"/>
</dbReference>
<organism evidence="2">
    <name type="scientific">marine sediment metagenome</name>
    <dbReference type="NCBI Taxonomy" id="412755"/>
    <lineage>
        <taxon>unclassified sequences</taxon>
        <taxon>metagenomes</taxon>
        <taxon>ecological metagenomes</taxon>
    </lineage>
</organism>
<dbReference type="PANTHER" id="PTHR35004:SF6">
    <property type="entry name" value="TRANSPOSASE"/>
    <property type="match status" value="1"/>
</dbReference>
<dbReference type="SUPFAM" id="SSF46689">
    <property type="entry name" value="Homeodomain-like"/>
    <property type="match status" value="1"/>
</dbReference>
<dbReference type="PANTHER" id="PTHR35004">
    <property type="entry name" value="TRANSPOSASE RV3428C-RELATED"/>
    <property type="match status" value="1"/>
</dbReference>
<dbReference type="AlphaFoldDB" id="A0A0F9IZ30"/>
<dbReference type="InterPro" id="IPR036397">
    <property type="entry name" value="RNaseH_sf"/>
</dbReference>
<name>A0A0F9IZ30_9ZZZZ</name>
<proteinExistence type="predicted"/>
<dbReference type="PROSITE" id="PS50994">
    <property type="entry name" value="INTEGRASE"/>
    <property type="match status" value="1"/>
</dbReference>
<dbReference type="InterPro" id="IPR012337">
    <property type="entry name" value="RNaseH-like_sf"/>
</dbReference>
<protein>
    <recommendedName>
        <fullName evidence="1">Integrase catalytic domain-containing protein</fullName>
    </recommendedName>
</protein>
<dbReference type="InterPro" id="IPR047656">
    <property type="entry name" value="IS481-like_transpos"/>
</dbReference>
<dbReference type="NCBIfam" id="NF033577">
    <property type="entry name" value="transpos_IS481"/>
    <property type="match status" value="1"/>
</dbReference>
<reference evidence="2" key="1">
    <citation type="journal article" date="2015" name="Nature">
        <title>Complex archaea that bridge the gap between prokaryotes and eukaryotes.</title>
        <authorList>
            <person name="Spang A."/>
            <person name="Saw J.H."/>
            <person name="Jorgensen S.L."/>
            <person name="Zaremba-Niedzwiedzka K."/>
            <person name="Martijn J."/>
            <person name="Lind A.E."/>
            <person name="van Eijk R."/>
            <person name="Schleper C."/>
            <person name="Guy L."/>
            <person name="Ettema T.J."/>
        </authorList>
    </citation>
    <scope>NUCLEOTIDE SEQUENCE</scope>
</reference>
<accession>A0A0F9IZ30</accession>
<dbReference type="EMBL" id="LAZR01011261">
    <property type="protein sequence ID" value="KKM62598.1"/>
    <property type="molecule type" value="Genomic_DNA"/>
</dbReference>
<dbReference type="InterPro" id="IPR001584">
    <property type="entry name" value="Integrase_cat-core"/>
</dbReference>
<dbReference type="InterPro" id="IPR009057">
    <property type="entry name" value="Homeodomain-like_sf"/>
</dbReference>
<evidence type="ECO:0000313" key="2">
    <source>
        <dbReference type="EMBL" id="KKM62598.1"/>
    </source>
</evidence>
<dbReference type="GO" id="GO:0003676">
    <property type="term" value="F:nucleic acid binding"/>
    <property type="evidence" value="ECO:0007669"/>
    <property type="project" value="InterPro"/>
</dbReference>
<dbReference type="GO" id="GO:0015074">
    <property type="term" value="P:DNA integration"/>
    <property type="evidence" value="ECO:0007669"/>
    <property type="project" value="InterPro"/>
</dbReference>
<dbReference type="Pfam" id="PF13011">
    <property type="entry name" value="LZ_Tnp_IS481"/>
    <property type="match status" value="1"/>
</dbReference>
<sequence>MKLHGNAALTPNKRLVLCRRVLEQSWTLTEAARAAEVSVPSARKWVRRYRGEAEAGLVDRSSAPKVQPNATPEKRIAAIATLRRLRLTGQEIALALGMAATTVSGILTRIGLGKLSRLEPPEPPNRYERRTPGDLIHIDVKKLGRIGKGPGHRVTGARKGRRTKGAGWEFVHVCVDDATRLAYVEVLDDEKAKTAIGFLGRATAFYRSHGIAVRELMTDNGPAYVSIAHALACGALGLRHIKTRPYRPRTNGKAERFIRTMLGGWAYGAIYRDSAERTAALSGWVDLYNFRRPHGSLGRRPPGDRLLELNNVLGSYS</sequence>
<dbReference type="Pfam" id="PF13683">
    <property type="entry name" value="rve_3"/>
    <property type="match status" value="1"/>
</dbReference>
<evidence type="ECO:0000259" key="1">
    <source>
        <dbReference type="PROSITE" id="PS50994"/>
    </source>
</evidence>
<gene>
    <name evidence="2" type="ORF">LCGC14_1520060</name>
</gene>